<dbReference type="PROSITE" id="PS51257">
    <property type="entry name" value="PROKAR_LIPOPROTEIN"/>
    <property type="match status" value="1"/>
</dbReference>
<keyword evidence="2" id="KW-0449">Lipoprotein</keyword>
<dbReference type="AlphaFoldDB" id="A0AAE2YRH1"/>
<reference evidence="2" key="1">
    <citation type="journal article" date="2021" name="ISME J.">
        <title>Genomic evolution of the class Acidithiobacillia: deep-branching Proteobacteria living in extreme acidic conditions.</title>
        <authorList>
            <person name="Moya-Beltran A."/>
            <person name="Beard S."/>
            <person name="Rojas-Villalobos C."/>
            <person name="Issotta F."/>
            <person name="Gallardo Y."/>
            <person name="Ulloa R."/>
            <person name="Giaveno A."/>
            <person name="Degli Esposti M."/>
            <person name="Johnson D.B."/>
            <person name="Quatrini R."/>
        </authorList>
    </citation>
    <scope>NUCLEOTIDE SEQUENCE</scope>
    <source>
        <strain evidence="2">VAN18-1</strain>
    </source>
</reference>
<organism evidence="2 3">
    <name type="scientific">Igneacidithiobacillus copahuensis</name>
    <dbReference type="NCBI Taxonomy" id="2724909"/>
    <lineage>
        <taxon>Bacteria</taxon>
        <taxon>Pseudomonadati</taxon>
        <taxon>Pseudomonadota</taxon>
        <taxon>Acidithiobacillia</taxon>
        <taxon>Acidithiobacillales</taxon>
        <taxon>Acidithiobacillaceae</taxon>
        <taxon>Igneacidithiobacillus</taxon>
    </lineage>
</organism>
<proteinExistence type="predicted"/>
<evidence type="ECO:0000313" key="3">
    <source>
        <dbReference type="Proteomes" id="UP001197378"/>
    </source>
</evidence>
<protein>
    <submittedName>
        <fullName evidence="2">EexN family lipoprotein</fullName>
    </submittedName>
</protein>
<evidence type="ECO:0000313" key="2">
    <source>
        <dbReference type="EMBL" id="MBU2788726.1"/>
    </source>
</evidence>
<evidence type="ECO:0000256" key="1">
    <source>
        <dbReference type="SAM" id="SignalP"/>
    </source>
</evidence>
<keyword evidence="1" id="KW-0732">Signal</keyword>
<feature type="signal peptide" evidence="1">
    <location>
        <begin position="1"/>
        <end position="23"/>
    </location>
</feature>
<gene>
    <name evidence="2" type="ORF">HFQ13_11040</name>
</gene>
<dbReference type="NCBIfam" id="NF033894">
    <property type="entry name" value="Eex_IncN"/>
    <property type="match status" value="1"/>
</dbReference>
<dbReference type="RefSeq" id="WP_215870845.1">
    <property type="nucleotide sequence ID" value="NZ_JAAXYO010000155.1"/>
</dbReference>
<name>A0AAE2YRH1_9PROT</name>
<dbReference type="Proteomes" id="UP001197378">
    <property type="component" value="Unassembled WGS sequence"/>
</dbReference>
<comment type="caution">
    <text evidence="2">The sequence shown here is derived from an EMBL/GenBank/DDBJ whole genome shotgun (WGS) entry which is preliminary data.</text>
</comment>
<dbReference type="EMBL" id="JAAXYO010000155">
    <property type="protein sequence ID" value="MBU2788726.1"/>
    <property type="molecule type" value="Genomic_DNA"/>
</dbReference>
<sequence length="88" mass="9585">MKNLTVTLLVLAGLLGLAGCSGVGEGPEGGHDVSWYLHHQNQMQKESHWCKESADRSKLTSCKNVKEAESQALSYNAKKTVQSVKNDL</sequence>
<feature type="chain" id="PRO_5042051165" evidence="1">
    <location>
        <begin position="24"/>
        <end position="88"/>
    </location>
</feature>
<dbReference type="InterPro" id="IPR047937">
    <property type="entry name" value="Eex_IncN-like"/>
</dbReference>
<accession>A0AAE2YRH1</accession>
<keyword evidence="3" id="KW-1185">Reference proteome</keyword>